<gene>
    <name evidence="2" type="ORF">A560_mgp05</name>
</gene>
<reference evidence="1 2" key="1">
    <citation type="journal article" date="2012" name="FEMS Yeast Res.">
        <title>A complete sequence of Saccharomyces paradoxus mitochondrial genome that restores the respiration in S. cerevisiae.</title>
        <authorList>
            <person name="Prochazka E."/>
            <person name="Franko F."/>
            <person name="Polakova S."/>
            <person name="Sulo P."/>
        </authorList>
    </citation>
    <scope>NUCLEOTIDE SEQUENCE</scope>
</reference>
<protein>
    <submittedName>
        <fullName evidence="1 2">Uncharacterized protein</fullName>
    </submittedName>
</protein>
<dbReference type="AlphaFoldDB" id="I1Z688"/>
<geneLocation type="mitochondrion" evidence="1 2"/>
<proteinExistence type="predicted"/>
<reference evidence="2" key="2">
    <citation type="submission" date="2012-06" db="EMBL/GenBank/DDBJ databases">
        <authorList>
            <consortium name="NCBI Genome Project"/>
        </authorList>
    </citation>
    <scope>NUCLEOTIDE SEQUENCE</scope>
</reference>
<organism evidence="1">
    <name type="scientific">Saccharomyces paradoxus</name>
    <name type="common">Yeast</name>
    <name type="synonym">Saccharomyces douglasii</name>
    <dbReference type="NCBI Taxonomy" id="27291"/>
    <lineage>
        <taxon>Eukaryota</taxon>
        <taxon>Fungi</taxon>
        <taxon>Dikarya</taxon>
        <taxon>Ascomycota</taxon>
        <taxon>Saccharomycotina</taxon>
        <taxon>Saccharomycetes</taxon>
        <taxon>Saccharomycetales</taxon>
        <taxon>Saccharomycetaceae</taxon>
        <taxon>Saccharomyces</taxon>
    </lineage>
</organism>
<name>I1Z688_SACPA</name>
<dbReference type="RefSeq" id="YP_006460235.1">
    <property type="nucleotide sequence ID" value="NC_018044.1"/>
</dbReference>
<dbReference type="EMBL" id="JQ862335">
    <property type="protein sequence ID" value="AFJ14779.1"/>
    <property type="molecule type" value="Genomic_DNA"/>
</dbReference>
<dbReference type="GeneID" id="13083880"/>
<dbReference type="KEGG" id="spao:A560_p10"/>
<keyword evidence="1 2" id="KW-0496">Mitochondrion</keyword>
<accession>I1Z688</accession>
<reference evidence="2" key="3">
    <citation type="submission" date="2025-04" db="UniProtKB">
        <authorList>
            <consortium name="RefSeq"/>
        </authorList>
    </citation>
    <scope>IDENTIFICATION</scope>
</reference>
<sequence length="54" mass="6749">MFVRYMIMYNVMRVNITRCSRAMFTTLYMITNKYTYTFMNKNYNSNLIVEYLLY</sequence>
<evidence type="ECO:0000313" key="2">
    <source>
        <dbReference type="RefSeq" id="YP_006460235.1"/>
    </source>
</evidence>
<evidence type="ECO:0000313" key="1">
    <source>
        <dbReference type="EMBL" id="AFJ14779.1"/>
    </source>
</evidence>